<evidence type="ECO:0000313" key="1">
    <source>
        <dbReference type="EMBL" id="TDB68028.1"/>
    </source>
</evidence>
<dbReference type="AlphaFoldDB" id="A0A4R4KIP8"/>
<dbReference type="EMBL" id="SMJU01000002">
    <property type="protein sequence ID" value="TDB68028.1"/>
    <property type="molecule type" value="Genomic_DNA"/>
</dbReference>
<accession>A0A4R4KIP8</accession>
<reference evidence="1 2" key="1">
    <citation type="submission" date="2019-02" db="EMBL/GenBank/DDBJ databases">
        <title>Arundinibacter roseus gen. nov., sp. nov., a new member of the family Cytophagaceae.</title>
        <authorList>
            <person name="Szuroczki S."/>
            <person name="Khayer B."/>
            <person name="Sproer C."/>
            <person name="Toumi M."/>
            <person name="Szabo A."/>
            <person name="Felfoldi T."/>
            <person name="Schumann P."/>
            <person name="Toth E."/>
        </authorList>
    </citation>
    <scope>NUCLEOTIDE SEQUENCE [LARGE SCALE GENOMIC DNA]</scope>
    <source>
        <strain evidence="1 2">DMA-k-7a</strain>
    </source>
</reference>
<comment type="caution">
    <text evidence="1">The sequence shown here is derived from an EMBL/GenBank/DDBJ whole genome shotgun (WGS) entry which is preliminary data.</text>
</comment>
<evidence type="ECO:0000313" key="2">
    <source>
        <dbReference type="Proteomes" id="UP000295706"/>
    </source>
</evidence>
<proteinExistence type="predicted"/>
<keyword evidence="2" id="KW-1185">Reference proteome</keyword>
<dbReference type="Proteomes" id="UP000295706">
    <property type="component" value="Unassembled WGS sequence"/>
</dbReference>
<gene>
    <name evidence="1" type="ORF">EZE20_03640</name>
</gene>
<name>A0A4R4KIP8_9BACT</name>
<protein>
    <submittedName>
        <fullName evidence="1">Uncharacterized protein</fullName>
    </submittedName>
</protein>
<sequence length="73" mass="8843">MVEFKIQLEESFVQTMGYKQIETYLQEFMQKVVLKLAAQDILKDLESIDLENDKEWQVSRNLAWQQEKHKYFA</sequence>
<organism evidence="1 2">
    <name type="scientific">Arundinibacter roseus</name>
    <dbReference type="NCBI Taxonomy" id="2070510"/>
    <lineage>
        <taxon>Bacteria</taxon>
        <taxon>Pseudomonadati</taxon>
        <taxon>Bacteroidota</taxon>
        <taxon>Cytophagia</taxon>
        <taxon>Cytophagales</taxon>
        <taxon>Spirosomataceae</taxon>
        <taxon>Arundinibacter</taxon>
    </lineage>
</organism>
<dbReference type="RefSeq" id="WP_132114598.1">
    <property type="nucleotide sequence ID" value="NZ_SMJU01000002.1"/>
</dbReference>
<dbReference type="OrthoDB" id="962967at2"/>